<reference evidence="3" key="1">
    <citation type="journal article" date="2017" name="Plant J.">
        <title>The pomegranate (Punica granatum L.) genome and the genomics of punicalagin biosynthesis.</title>
        <authorList>
            <person name="Qin G."/>
            <person name="Xu C."/>
            <person name="Ming R."/>
            <person name="Tang H."/>
            <person name="Guyot R."/>
            <person name="Kramer E.M."/>
            <person name="Hu Y."/>
            <person name="Yi X."/>
            <person name="Qi Y."/>
            <person name="Xu X."/>
            <person name="Gao Z."/>
            <person name="Pan H."/>
            <person name="Jian J."/>
            <person name="Tian Y."/>
            <person name="Yue Z."/>
            <person name="Xu Y."/>
        </authorList>
    </citation>
    <scope>NUCLEOTIDE SEQUENCE [LARGE SCALE GENOMIC DNA]</scope>
    <source>
        <strain evidence="3">cv. Dabenzi</strain>
    </source>
</reference>
<evidence type="ECO:0000313" key="2">
    <source>
        <dbReference type="EMBL" id="OWM80503.1"/>
    </source>
</evidence>
<dbReference type="EMBL" id="MTKT01002229">
    <property type="protein sequence ID" value="OWM80503.1"/>
    <property type="molecule type" value="Genomic_DNA"/>
</dbReference>
<evidence type="ECO:0000256" key="1">
    <source>
        <dbReference type="SAM" id="MobiDB-lite"/>
    </source>
</evidence>
<organism evidence="2 3">
    <name type="scientific">Punica granatum</name>
    <name type="common">Pomegranate</name>
    <dbReference type="NCBI Taxonomy" id="22663"/>
    <lineage>
        <taxon>Eukaryota</taxon>
        <taxon>Viridiplantae</taxon>
        <taxon>Streptophyta</taxon>
        <taxon>Embryophyta</taxon>
        <taxon>Tracheophyta</taxon>
        <taxon>Spermatophyta</taxon>
        <taxon>Magnoliopsida</taxon>
        <taxon>eudicotyledons</taxon>
        <taxon>Gunneridae</taxon>
        <taxon>Pentapetalae</taxon>
        <taxon>rosids</taxon>
        <taxon>malvids</taxon>
        <taxon>Myrtales</taxon>
        <taxon>Lythraceae</taxon>
        <taxon>Punica</taxon>
    </lineage>
</organism>
<proteinExistence type="predicted"/>
<feature type="region of interest" description="Disordered" evidence="1">
    <location>
        <begin position="61"/>
        <end position="100"/>
    </location>
</feature>
<gene>
    <name evidence="2" type="ORF">CDL15_Pgr019783</name>
</gene>
<comment type="caution">
    <text evidence="2">The sequence shown here is derived from an EMBL/GenBank/DDBJ whole genome shotgun (WGS) entry which is preliminary data.</text>
</comment>
<dbReference type="AlphaFoldDB" id="A0A218X6F0"/>
<feature type="region of interest" description="Disordered" evidence="1">
    <location>
        <begin position="30"/>
        <end position="49"/>
    </location>
</feature>
<sequence>MQETRAGRWCWGVGPTRSAPWRQRVRTEDRLELQSTPTHSQVEEETVQLRRGERGIWLRDGAHEVGSGEAEGEDGGPVGVTANVDPFLGGGGDGPVEAGE</sequence>
<name>A0A218X6F0_PUNGR</name>
<accession>A0A218X6F0</accession>
<evidence type="ECO:0000313" key="3">
    <source>
        <dbReference type="Proteomes" id="UP000197138"/>
    </source>
</evidence>
<protein>
    <submittedName>
        <fullName evidence="2">Uncharacterized protein</fullName>
    </submittedName>
</protein>
<dbReference type="Proteomes" id="UP000197138">
    <property type="component" value="Unassembled WGS sequence"/>
</dbReference>